<accession>A0A8T2P995</accession>
<protein>
    <submittedName>
        <fullName evidence="2">Uncharacterized protein</fullName>
    </submittedName>
</protein>
<organism evidence="2 3">
    <name type="scientific">Albula glossodonta</name>
    <name type="common">roundjaw bonefish</name>
    <dbReference type="NCBI Taxonomy" id="121402"/>
    <lineage>
        <taxon>Eukaryota</taxon>
        <taxon>Metazoa</taxon>
        <taxon>Chordata</taxon>
        <taxon>Craniata</taxon>
        <taxon>Vertebrata</taxon>
        <taxon>Euteleostomi</taxon>
        <taxon>Actinopterygii</taxon>
        <taxon>Neopterygii</taxon>
        <taxon>Teleostei</taxon>
        <taxon>Albuliformes</taxon>
        <taxon>Albulidae</taxon>
        <taxon>Albula</taxon>
    </lineage>
</organism>
<comment type="caution">
    <text evidence="2">The sequence shown here is derived from an EMBL/GenBank/DDBJ whole genome shotgun (WGS) entry which is preliminary data.</text>
</comment>
<evidence type="ECO:0000256" key="1">
    <source>
        <dbReference type="SAM" id="MobiDB-lite"/>
    </source>
</evidence>
<reference evidence="2" key="1">
    <citation type="thesis" date="2021" institute="BYU ScholarsArchive" country="Provo, UT, USA">
        <title>Applications of and Algorithms for Genome Assembly and Genomic Analyses with an Emphasis on Marine Teleosts.</title>
        <authorList>
            <person name="Pickett B.D."/>
        </authorList>
    </citation>
    <scope>NUCLEOTIDE SEQUENCE</scope>
    <source>
        <strain evidence="2">HI-2016</strain>
    </source>
</reference>
<dbReference type="AlphaFoldDB" id="A0A8T2P995"/>
<evidence type="ECO:0000313" key="3">
    <source>
        <dbReference type="Proteomes" id="UP000824540"/>
    </source>
</evidence>
<keyword evidence="3" id="KW-1185">Reference proteome</keyword>
<gene>
    <name evidence="2" type="ORF">JZ751_029136</name>
</gene>
<proteinExistence type="predicted"/>
<feature type="compositionally biased region" description="Polar residues" evidence="1">
    <location>
        <begin position="53"/>
        <end position="67"/>
    </location>
</feature>
<evidence type="ECO:0000313" key="2">
    <source>
        <dbReference type="EMBL" id="KAG9348819.1"/>
    </source>
</evidence>
<sequence length="124" mass="13423">MTPGPPTPHPRSSSPRPPGVWAVSSCRSPHQQPWAAKRCTPAAEQRLDHSKHPSAQANPPPTASQQIEPPAAHSGPTLAPRWADRCPKPLSPLLFSLLLCWLTCLSEARCYLTLAAFLLLAHTT</sequence>
<dbReference type="EMBL" id="JAFBMS010000010">
    <property type="protein sequence ID" value="KAG9348819.1"/>
    <property type="molecule type" value="Genomic_DNA"/>
</dbReference>
<name>A0A8T2P995_9TELE</name>
<feature type="region of interest" description="Disordered" evidence="1">
    <location>
        <begin position="1"/>
        <end position="81"/>
    </location>
</feature>
<dbReference type="Proteomes" id="UP000824540">
    <property type="component" value="Unassembled WGS sequence"/>
</dbReference>